<comment type="caution">
    <text evidence="2">The sequence shown here is derived from an EMBL/GenBank/DDBJ whole genome shotgun (WGS) entry which is preliminary data.</text>
</comment>
<feature type="region of interest" description="Disordered" evidence="1">
    <location>
        <begin position="1"/>
        <end position="28"/>
    </location>
</feature>
<dbReference type="RefSeq" id="WP_404633155.1">
    <property type="nucleotide sequence ID" value="NZ_JADIKM010000003.1"/>
</dbReference>
<sequence>MVQLPHTVPSRIDPRLRDPRSDPQPGDVLRSTITPYSVLYVLDRCGETVVYQEVIGEMLTCTIEDWTANSARDQIIKRGPSHD</sequence>
<reference evidence="2 3" key="1">
    <citation type="submission" date="2020-10" db="EMBL/GenBank/DDBJ databases">
        <title>Phylogeny of dyella-like bacteria.</title>
        <authorList>
            <person name="Fu J."/>
        </authorList>
    </citation>
    <scope>NUCLEOTIDE SEQUENCE [LARGE SCALE GENOMIC DNA]</scope>
    <source>
        <strain evidence="2 3">Gsoil3046</strain>
    </source>
</reference>
<keyword evidence="3" id="KW-1185">Reference proteome</keyword>
<dbReference type="Proteomes" id="UP001620460">
    <property type="component" value="Unassembled WGS sequence"/>
</dbReference>
<proteinExistence type="predicted"/>
<evidence type="ECO:0000313" key="2">
    <source>
        <dbReference type="EMBL" id="MFK2904541.1"/>
    </source>
</evidence>
<evidence type="ECO:0000256" key="1">
    <source>
        <dbReference type="SAM" id="MobiDB-lite"/>
    </source>
</evidence>
<gene>
    <name evidence="2" type="ORF">ISP17_11245</name>
</gene>
<protein>
    <submittedName>
        <fullName evidence="2">Uncharacterized protein</fullName>
    </submittedName>
</protein>
<dbReference type="EMBL" id="JADIKM010000003">
    <property type="protein sequence ID" value="MFK2904541.1"/>
    <property type="molecule type" value="Genomic_DNA"/>
</dbReference>
<evidence type="ECO:0000313" key="3">
    <source>
        <dbReference type="Proteomes" id="UP001620460"/>
    </source>
</evidence>
<feature type="compositionally biased region" description="Basic and acidic residues" evidence="1">
    <location>
        <begin position="12"/>
        <end position="21"/>
    </location>
</feature>
<organism evidence="2 3">
    <name type="scientific">Dyella ginsengisoli</name>
    <dbReference type="NCBI Taxonomy" id="363848"/>
    <lineage>
        <taxon>Bacteria</taxon>
        <taxon>Pseudomonadati</taxon>
        <taxon>Pseudomonadota</taxon>
        <taxon>Gammaproteobacteria</taxon>
        <taxon>Lysobacterales</taxon>
        <taxon>Rhodanobacteraceae</taxon>
        <taxon>Dyella</taxon>
    </lineage>
</organism>
<accession>A0ABW8JWG5</accession>
<name>A0ABW8JWG5_9GAMM</name>